<keyword evidence="2" id="KW-0732">Signal</keyword>
<protein>
    <submittedName>
        <fullName evidence="3">Type I phosphodiesterase / nucleotide pyrophosphatase</fullName>
    </submittedName>
</protein>
<dbReference type="GO" id="GO:0016787">
    <property type="term" value="F:hydrolase activity"/>
    <property type="evidence" value="ECO:0007669"/>
    <property type="project" value="UniProtKB-ARBA"/>
</dbReference>
<accession>A0A1I3WN74</accession>
<reference evidence="4" key="1">
    <citation type="submission" date="2016-10" db="EMBL/GenBank/DDBJ databases">
        <authorList>
            <person name="Varghese N."/>
            <person name="Submissions S."/>
        </authorList>
    </citation>
    <scope>NUCLEOTIDE SEQUENCE [LARGE SCALE GENOMIC DNA]</scope>
    <source>
        <strain evidence="4">CGMCC 4.2126</strain>
    </source>
</reference>
<gene>
    <name evidence="3" type="ORF">SAMN05216275_11746</name>
</gene>
<dbReference type="SUPFAM" id="SSF53649">
    <property type="entry name" value="Alkaline phosphatase-like"/>
    <property type="match status" value="1"/>
</dbReference>
<evidence type="ECO:0000256" key="1">
    <source>
        <dbReference type="SAM" id="MobiDB-lite"/>
    </source>
</evidence>
<dbReference type="EMBL" id="FOQY01000017">
    <property type="protein sequence ID" value="SFK09144.1"/>
    <property type="molecule type" value="Genomic_DNA"/>
</dbReference>
<feature type="signal peptide" evidence="2">
    <location>
        <begin position="1"/>
        <end position="25"/>
    </location>
</feature>
<dbReference type="PANTHER" id="PTHR10151">
    <property type="entry name" value="ECTONUCLEOTIDE PYROPHOSPHATASE/PHOSPHODIESTERASE"/>
    <property type="match status" value="1"/>
</dbReference>
<dbReference type="GeneID" id="96300463"/>
<feature type="region of interest" description="Disordered" evidence="1">
    <location>
        <begin position="27"/>
        <end position="50"/>
    </location>
</feature>
<name>A0A1I3WN74_9ACTN</name>
<organism evidence="3 4">
    <name type="scientific">Streptosporangium canum</name>
    <dbReference type="NCBI Taxonomy" id="324952"/>
    <lineage>
        <taxon>Bacteria</taxon>
        <taxon>Bacillati</taxon>
        <taxon>Actinomycetota</taxon>
        <taxon>Actinomycetes</taxon>
        <taxon>Streptosporangiales</taxon>
        <taxon>Streptosporangiaceae</taxon>
        <taxon>Streptosporangium</taxon>
    </lineage>
</organism>
<dbReference type="AlphaFoldDB" id="A0A1I3WN74"/>
<sequence>MRLRNAAVATAVAVMILIPATAALAGPGTSTPVAPAPSSTPGKVLNTTAAPAAPVPVPDVPDGISTSKVLVIGLDGLRHDRIAAADAPNLDSLIANGTFGTSLLYTDPMAATSSGPGWSTVATGTWPDKHGVRNNVFAGKRYDLYPDFLTRLEKVDPAYSTYAAMDWKSLGDQGTFGPGIDARIVLNGDSTGYPAEDGRIVEVSEKVLRDRNPDVAFVYLGNVDATGHRSGAAGQAYLNAIADADASIGRLLSAVRTRFTFHNERWTVIVTTDHGHTDAGGHGGSSVEERRTFVLAAGPGIAAGATPSDTRLVDVAATVFGQLGLPLPAGLDGRSVVLRAADPFDRLSLKGRVDEGGIPAGVRGFTHTAPAGWSVENRGLPSGGVEEWRGWSFTTDEFWSRAQRDQWRELFVRGRGVFAVADSDEWDDRSHSTGTFNSTLVSAPYPVAGRPSVRLGYVTHYRQEGDQKGRVLVSFDRGRSKIVKVYSADAVAKVESVPVTVPAGATRMTVRFRYYDADNNWYWAVDDLRVS</sequence>
<dbReference type="InterPro" id="IPR002591">
    <property type="entry name" value="Phosphodiest/P_Trfase"/>
</dbReference>
<dbReference type="PANTHER" id="PTHR10151:SF120">
    <property type="entry name" value="BIS(5'-ADENOSYL)-TRIPHOSPHATASE"/>
    <property type="match status" value="1"/>
</dbReference>
<dbReference type="InterPro" id="IPR017850">
    <property type="entry name" value="Alkaline_phosphatase_core_sf"/>
</dbReference>
<proteinExistence type="predicted"/>
<dbReference type="RefSeq" id="WP_093889172.1">
    <property type="nucleotide sequence ID" value="NZ_FOQY01000017.1"/>
</dbReference>
<evidence type="ECO:0000313" key="4">
    <source>
        <dbReference type="Proteomes" id="UP000199111"/>
    </source>
</evidence>
<feature type="compositionally biased region" description="Low complexity" evidence="1">
    <location>
        <begin position="27"/>
        <end position="42"/>
    </location>
</feature>
<dbReference type="Pfam" id="PF01663">
    <property type="entry name" value="Phosphodiest"/>
    <property type="match status" value="1"/>
</dbReference>
<dbReference type="Gene3D" id="3.40.720.10">
    <property type="entry name" value="Alkaline Phosphatase, subunit A"/>
    <property type="match status" value="2"/>
</dbReference>
<dbReference type="Gene3D" id="2.60.120.200">
    <property type="match status" value="1"/>
</dbReference>
<keyword evidence="4" id="KW-1185">Reference proteome</keyword>
<dbReference type="Proteomes" id="UP000199111">
    <property type="component" value="Unassembled WGS sequence"/>
</dbReference>
<feature type="chain" id="PRO_5011532696" evidence="2">
    <location>
        <begin position="26"/>
        <end position="531"/>
    </location>
</feature>
<evidence type="ECO:0000313" key="3">
    <source>
        <dbReference type="EMBL" id="SFK09144.1"/>
    </source>
</evidence>
<evidence type="ECO:0000256" key="2">
    <source>
        <dbReference type="SAM" id="SignalP"/>
    </source>
</evidence>